<dbReference type="Proteomes" id="UP000597761">
    <property type="component" value="Unassembled WGS sequence"/>
</dbReference>
<proteinExistence type="predicted"/>
<evidence type="ECO:0000313" key="1">
    <source>
        <dbReference type="EMBL" id="GGC84452.1"/>
    </source>
</evidence>
<keyword evidence="2" id="KW-1185">Reference proteome</keyword>
<protein>
    <submittedName>
        <fullName evidence="1">Uncharacterized protein</fullName>
    </submittedName>
</protein>
<reference evidence="2" key="1">
    <citation type="journal article" date="2019" name="Int. J. Syst. Evol. Microbiol.">
        <title>The Global Catalogue of Microorganisms (GCM) 10K type strain sequencing project: providing services to taxonomists for standard genome sequencing and annotation.</title>
        <authorList>
            <consortium name="The Broad Institute Genomics Platform"/>
            <consortium name="The Broad Institute Genome Sequencing Center for Infectious Disease"/>
            <person name="Wu L."/>
            <person name="Ma J."/>
        </authorList>
    </citation>
    <scope>NUCLEOTIDE SEQUENCE [LARGE SCALE GENOMIC DNA]</scope>
    <source>
        <strain evidence="2">CGMCC 1.15480</strain>
    </source>
</reference>
<sequence>MTEDPKAMARSLLHDLADRPLGGAELASGRTLLPFSASLLIGAENLLAKAARAWRNDRARAERYVDRALALPFDEHEEAYPAARAATLYLYQLITAAIDELEDDDESWLDAAITVLRSSTGAGQAELRDALEDVPVIGGISETEEDRLLRAIGAVPEEPGRVELDDRPIGELRDRILAVLDVGAAFEDAFAQLRR</sequence>
<name>A0ABQ1NWE7_9MICC</name>
<gene>
    <name evidence="1" type="ORF">GCM10011512_09110</name>
</gene>
<dbReference type="EMBL" id="BMJI01000003">
    <property type="protein sequence ID" value="GGC84452.1"/>
    <property type="molecule type" value="Genomic_DNA"/>
</dbReference>
<accession>A0ABQ1NWE7</accession>
<evidence type="ECO:0000313" key="2">
    <source>
        <dbReference type="Proteomes" id="UP000597761"/>
    </source>
</evidence>
<dbReference type="RefSeq" id="WP_188666817.1">
    <property type="nucleotide sequence ID" value="NZ_BMJI01000003.1"/>
</dbReference>
<comment type="caution">
    <text evidence="1">The sequence shown here is derived from an EMBL/GenBank/DDBJ whole genome shotgun (WGS) entry which is preliminary data.</text>
</comment>
<organism evidence="1 2">
    <name type="scientific">Tersicoccus solisilvae</name>
    <dbReference type="NCBI Taxonomy" id="1882339"/>
    <lineage>
        <taxon>Bacteria</taxon>
        <taxon>Bacillati</taxon>
        <taxon>Actinomycetota</taxon>
        <taxon>Actinomycetes</taxon>
        <taxon>Micrococcales</taxon>
        <taxon>Micrococcaceae</taxon>
        <taxon>Tersicoccus</taxon>
    </lineage>
</organism>